<keyword evidence="4 9" id="KW-0645">Protease</keyword>
<evidence type="ECO:0000256" key="1">
    <source>
        <dbReference type="ARBA" id="ARBA00011073"/>
    </source>
</evidence>
<evidence type="ECO:0000259" key="12">
    <source>
        <dbReference type="Pfam" id="PF00082"/>
    </source>
</evidence>
<dbReference type="InterPro" id="IPR013783">
    <property type="entry name" value="Ig-like_fold"/>
</dbReference>
<dbReference type="Gene3D" id="3.50.30.30">
    <property type="match status" value="1"/>
</dbReference>
<keyword evidence="7 9" id="KW-0720">Serine protease</keyword>
<reference evidence="15 16" key="1">
    <citation type="submission" date="2018-11" db="EMBL/GenBank/DDBJ databases">
        <title>Genomes From Bacteria Associated with the Canine Oral Cavity: a Test Case for Automated Genome-Based Taxonomic Assignment.</title>
        <authorList>
            <person name="Coil D.A."/>
            <person name="Jospin G."/>
            <person name="Darling A.E."/>
            <person name="Wallis C."/>
            <person name="Davis I.J."/>
            <person name="Harris S."/>
            <person name="Eisen J.A."/>
            <person name="Holcombe L.J."/>
            <person name="O'Flynn C."/>
        </authorList>
    </citation>
    <scope>NUCLEOTIDE SEQUENCE [LARGE SCALE GENOMIC DNA]</scope>
    <source>
        <strain evidence="15 16">OH887_COT-365</strain>
    </source>
</reference>
<dbReference type="PANTHER" id="PTHR43806">
    <property type="entry name" value="PEPTIDASE S8"/>
    <property type="match status" value="1"/>
</dbReference>
<feature type="domain" description="PA" evidence="13">
    <location>
        <begin position="422"/>
        <end position="503"/>
    </location>
</feature>
<organism evidence="15 16">
    <name type="scientific">Arachnia propionica</name>
    <dbReference type="NCBI Taxonomy" id="1750"/>
    <lineage>
        <taxon>Bacteria</taxon>
        <taxon>Bacillati</taxon>
        <taxon>Actinomycetota</taxon>
        <taxon>Actinomycetes</taxon>
        <taxon>Propionibacteriales</taxon>
        <taxon>Propionibacteriaceae</taxon>
        <taxon>Arachnia</taxon>
    </lineage>
</organism>
<accession>A0A3P1TAE3</accession>
<feature type="active site" description="Charge relay system" evidence="8 9">
    <location>
        <position position="573"/>
    </location>
</feature>
<dbReference type="SUPFAM" id="SSF52025">
    <property type="entry name" value="PA domain"/>
    <property type="match status" value="1"/>
</dbReference>
<feature type="active site" description="Charge relay system" evidence="8 9">
    <location>
        <position position="177"/>
    </location>
</feature>
<evidence type="ECO:0000313" key="15">
    <source>
        <dbReference type="EMBL" id="RRD06359.1"/>
    </source>
</evidence>
<evidence type="ECO:0000256" key="8">
    <source>
        <dbReference type="PIRSR" id="PIRSR615500-1"/>
    </source>
</evidence>
<dbReference type="PANTHER" id="PTHR43806:SF65">
    <property type="entry name" value="SERINE PROTEASE APRX"/>
    <property type="match status" value="1"/>
</dbReference>
<dbReference type="InterPro" id="IPR023828">
    <property type="entry name" value="Peptidase_S8_Ser-AS"/>
</dbReference>
<dbReference type="InterPro" id="IPR022398">
    <property type="entry name" value="Peptidase_S8_His-AS"/>
</dbReference>
<evidence type="ECO:0000259" key="14">
    <source>
        <dbReference type="Pfam" id="PF06280"/>
    </source>
</evidence>
<feature type="region of interest" description="Disordered" evidence="11">
    <location>
        <begin position="1007"/>
        <end position="1056"/>
    </location>
</feature>
<evidence type="ECO:0000256" key="11">
    <source>
        <dbReference type="SAM" id="MobiDB-lite"/>
    </source>
</evidence>
<proteinExistence type="inferred from homology"/>
<dbReference type="InterPro" id="IPR046450">
    <property type="entry name" value="PA_dom_sf"/>
</dbReference>
<evidence type="ECO:0000256" key="3">
    <source>
        <dbReference type="ARBA" id="ARBA00022525"/>
    </source>
</evidence>
<dbReference type="PROSITE" id="PS00137">
    <property type="entry name" value="SUBTILASE_HIS"/>
    <property type="match status" value="1"/>
</dbReference>
<dbReference type="Proteomes" id="UP000280819">
    <property type="component" value="Unassembled WGS sequence"/>
</dbReference>
<feature type="domain" description="Peptidase S8/S53" evidence="12">
    <location>
        <begin position="168"/>
        <end position="612"/>
    </location>
</feature>
<dbReference type="PROSITE" id="PS51892">
    <property type="entry name" value="SUBTILASE"/>
    <property type="match status" value="1"/>
</dbReference>
<dbReference type="OrthoDB" id="614750at2"/>
<dbReference type="PRINTS" id="PR00723">
    <property type="entry name" value="SUBTILISIN"/>
</dbReference>
<dbReference type="GO" id="GO:0005975">
    <property type="term" value="P:carbohydrate metabolic process"/>
    <property type="evidence" value="ECO:0007669"/>
    <property type="project" value="UniProtKB-ARBA"/>
</dbReference>
<dbReference type="Gene3D" id="3.40.50.200">
    <property type="entry name" value="Peptidase S8/S53 domain"/>
    <property type="match status" value="2"/>
</dbReference>
<dbReference type="InterPro" id="IPR036852">
    <property type="entry name" value="Peptidase_S8/S53_dom_sf"/>
</dbReference>
<dbReference type="SUPFAM" id="SSF52743">
    <property type="entry name" value="Subtilisin-like"/>
    <property type="match status" value="1"/>
</dbReference>
<evidence type="ECO:0000256" key="5">
    <source>
        <dbReference type="ARBA" id="ARBA00022729"/>
    </source>
</evidence>
<dbReference type="InterPro" id="IPR023827">
    <property type="entry name" value="Peptidase_S8_Asp-AS"/>
</dbReference>
<evidence type="ECO:0000259" key="13">
    <source>
        <dbReference type="Pfam" id="PF02225"/>
    </source>
</evidence>
<dbReference type="Gene3D" id="2.60.40.10">
    <property type="entry name" value="Immunoglobulins"/>
    <property type="match status" value="1"/>
</dbReference>
<dbReference type="Pfam" id="PF06280">
    <property type="entry name" value="fn3_5"/>
    <property type="match status" value="1"/>
</dbReference>
<keyword evidence="6 9" id="KW-0378">Hydrolase</keyword>
<evidence type="ECO:0000256" key="7">
    <source>
        <dbReference type="ARBA" id="ARBA00022825"/>
    </source>
</evidence>
<dbReference type="GO" id="GO:0006508">
    <property type="term" value="P:proteolysis"/>
    <property type="evidence" value="ECO:0007669"/>
    <property type="project" value="UniProtKB-KW"/>
</dbReference>
<dbReference type="InterPro" id="IPR050131">
    <property type="entry name" value="Peptidase_S8_subtilisin-like"/>
</dbReference>
<keyword evidence="5" id="KW-0732">Signal</keyword>
<dbReference type="InterPro" id="IPR003137">
    <property type="entry name" value="PA_domain"/>
</dbReference>
<dbReference type="InterPro" id="IPR000209">
    <property type="entry name" value="Peptidase_S8/S53_dom"/>
</dbReference>
<feature type="compositionally biased region" description="Pro residues" evidence="11">
    <location>
        <begin position="1016"/>
        <end position="1047"/>
    </location>
</feature>
<comment type="caution">
    <text evidence="15">The sequence shown here is derived from an EMBL/GenBank/DDBJ whole genome shotgun (WGS) entry which is preliminary data.</text>
</comment>
<dbReference type="GO" id="GO:0004252">
    <property type="term" value="F:serine-type endopeptidase activity"/>
    <property type="evidence" value="ECO:0007669"/>
    <property type="project" value="UniProtKB-UniRule"/>
</dbReference>
<dbReference type="InterPro" id="IPR015500">
    <property type="entry name" value="Peptidase_S8_subtilisin-rel"/>
</dbReference>
<evidence type="ECO:0000256" key="9">
    <source>
        <dbReference type="PROSITE-ProRule" id="PRU01240"/>
    </source>
</evidence>
<evidence type="ECO:0000256" key="2">
    <source>
        <dbReference type="ARBA" id="ARBA00022512"/>
    </source>
</evidence>
<dbReference type="InterPro" id="IPR010435">
    <property type="entry name" value="C5a/SBT2-like_Fn3"/>
</dbReference>
<dbReference type="PROSITE" id="PS00138">
    <property type="entry name" value="SUBTILASE_SER"/>
    <property type="match status" value="1"/>
</dbReference>
<dbReference type="AlphaFoldDB" id="A0A3P1TAE3"/>
<dbReference type="Pfam" id="PF00082">
    <property type="entry name" value="Peptidase_S8"/>
    <property type="match status" value="1"/>
</dbReference>
<dbReference type="Pfam" id="PF02225">
    <property type="entry name" value="PA"/>
    <property type="match status" value="1"/>
</dbReference>
<sequence>MVGALSLVIPTTIAHADESADSTTLKDLVATASPQAVRSGAADLLSVNQGRVTVMVEVEGDPVAVVEAEQGHLTKAEETSVEERLKKLQDTLTGRIEKLGGVVESRMQSAYNGMRVTIDGSNLDALRELPGVKAVHAVPTYERTNVKGSELTGVPMAWQGTGAGGHTGKGVKVAVIDTGVDYTHATFGGPGTKEAFDQATAASDGSALYGPRFKGGIDLVGDAYTGDNTPVPDANPIDCIANGHGTHVAGTAAGSGVTVDGRTYTGSYDAETLKQDFLVGPGSAPEADLYAVKVFGCSGSTNVVVEAIDWAVKNDMDVINMSLGSDYGREDEPDAVAAANAVASGVVVVTASGNSGHQPYLTGSPAVAPGVVGVAASDARRTILATEVTVGGEKIDAINANGVPLANPAPLHVLKDAQGGISLGCKAEDYAGIPQGAVVVTRRGDCARVVRAILGQQAGAAAVIMVNTESKLPPFEGPITSNPDTGEAFNVTIPFIGVAKEAGGVLLGLEGQSVTASDKEVPNPTYTAYADFTSSGPRTGDSWLRPNVTAPGVSVLSAAVGAGTHGLSVSGTSMATPHVAGIAALAVQAHPDWDAQQIAAALVSTTDSSKVSDYDTVIGGGLVNPAAAVATSVYAYGDATKVGDKVVRDASVSFGYAEVAGTHSDSRTITVENKGDSDATFKVSVDQAEKSLKGKVSVTPSTVTVPAGGQAEVTLAISVDAGDVPAISESDEGGNLHHLSGNVRFTRDEGPNLAVPYLLVTRSLSEVTATATSTGTDTGRIELSNASSAHAGDAMLFTWGLTDPEDIDDVQDTGTDLASVGVQSFEDGGKRYLAFATNMHSRFSNPASIIVETHIDVDGDKQADHVLFSADQGKMHSPEANGIAETFLLDLKTKQVKQTGFMTLAPTDSSTLITMVDAADLGSPARISYNSVAYRPDGSGQDTFAASADHELGNRPFEDARSVAVPKGGQAGFDLTINRPAVEAQQPLGWMVVVLDNAQGVSEALTGVLPKGADPEPSPTPTTPPSPAPSSPAPTVPVRPTPPPVAPGLPSTGTAR</sequence>
<feature type="active site" description="Charge relay system" evidence="8 9">
    <location>
        <position position="244"/>
    </location>
</feature>
<feature type="domain" description="C5a peptidase/Subtilisin-like protease SBT2-like Fn3-like" evidence="14">
    <location>
        <begin position="667"/>
        <end position="758"/>
    </location>
</feature>
<dbReference type="InterPro" id="IPR034213">
    <property type="entry name" value="S8_Vpr-like"/>
</dbReference>
<dbReference type="GO" id="GO:0016020">
    <property type="term" value="C:membrane"/>
    <property type="evidence" value="ECO:0007669"/>
    <property type="project" value="InterPro"/>
</dbReference>
<dbReference type="PROSITE" id="PS00136">
    <property type="entry name" value="SUBTILASE_ASP"/>
    <property type="match status" value="1"/>
</dbReference>
<keyword evidence="2" id="KW-0134">Cell wall</keyword>
<evidence type="ECO:0000256" key="6">
    <source>
        <dbReference type="ARBA" id="ARBA00022801"/>
    </source>
</evidence>
<name>A0A3P1TAE3_9ACTN</name>
<evidence type="ECO:0000313" key="16">
    <source>
        <dbReference type="Proteomes" id="UP000280819"/>
    </source>
</evidence>
<gene>
    <name evidence="15" type="ORF">EII34_03650</name>
</gene>
<evidence type="ECO:0000256" key="10">
    <source>
        <dbReference type="RuleBase" id="RU003355"/>
    </source>
</evidence>
<comment type="similarity">
    <text evidence="1 9 10">Belongs to the peptidase S8 family.</text>
</comment>
<keyword evidence="3" id="KW-0964">Secreted</keyword>
<protein>
    <submittedName>
        <fullName evidence="15">Peptidase S8</fullName>
    </submittedName>
</protein>
<evidence type="ECO:0000256" key="4">
    <source>
        <dbReference type="ARBA" id="ARBA00022670"/>
    </source>
</evidence>
<dbReference type="EMBL" id="RQZG01000003">
    <property type="protein sequence ID" value="RRD06359.1"/>
    <property type="molecule type" value="Genomic_DNA"/>
</dbReference>
<dbReference type="CDD" id="cd07474">
    <property type="entry name" value="Peptidases_S8_subtilisin_Vpr-like"/>
    <property type="match status" value="1"/>
</dbReference>